<keyword evidence="5" id="KW-1185">Reference proteome</keyword>
<dbReference type="PANTHER" id="PTHR32097:SF4">
    <property type="entry name" value="GENERAL STRESS PROTEIN 16U"/>
    <property type="match status" value="1"/>
</dbReference>
<evidence type="ECO:0000313" key="4">
    <source>
        <dbReference type="EMBL" id="MFF5917464.1"/>
    </source>
</evidence>
<feature type="domain" description="TerD" evidence="3">
    <location>
        <begin position="27"/>
        <end position="172"/>
    </location>
</feature>
<dbReference type="Gene3D" id="2.60.60.30">
    <property type="entry name" value="sav2460 like domains"/>
    <property type="match status" value="1"/>
</dbReference>
<protein>
    <submittedName>
        <fullName evidence="4">TerD family protein</fullName>
    </submittedName>
</protein>
<organism evidence="4 5">
    <name type="scientific">Streptomyces flavochromogenes</name>
    <dbReference type="NCBI Taxonomy" id="68199"/>
    <lineage>
        <taxon>Bacteria</taxon>
        <taxon>Bacillati</taxon>
        <taxon>Actinomycetota</taxon>
        <taxon>Actinomycetes</taxon>
        <taxon>Kitasatosporales</taxon>
        <taxon>Streptomycetaceae</taxon>
        <taxon>Streptomyces</taxon>
    </lineage>
</organism>
<dbReference type="Pfam" id="PF02342">
    <property type="entry name" value="TerD"/>
    <property type="match status" value="1"/>
</dbReference>
<comment type="similarity">
    <text evidence="1">Belongs to the CAPAB/TerDEXZ family.</text>
</comment>
<feature type="region of interest" description="Disordered" evidence="2">
    <location>
        <begin position="175"/>
        <end position="208"/>
    </location>
</feature>
<evidence type="ECO:0000256" key="2">
    <source>
        <dbReference type="SAM" id="MobiDB-lite"/>
    </source>
</evidence>
<gene>
    <name evidence="4" type="ORF">ACFY8C_03850</name>
</gene>
<name>A0ABW6XJ43_9ACTN</name>
<evidence type="ECO:0000313" key="5">
    <source>
        <dbReference type="Proteomes" id="UP001602370"/>
    </source>
</evidence>
<feature type="compositionally biased region" description="Basic and acidic residues" evidence="2">
    <location>
        <begin position="180"/>
        <end position="198"/>
    </location>
</feature>
<sequence length="451" mass="49124">MTEIVKGGNLPVPGQVWRIAVVRRDADDGVPEVDASALLLDASGRVRGDGDLVFYNQPVHASGAVRLLDRVRDGERRVADWLEIDTERVEPAVRRIVITASSEHGTFGQVPGLHIRTVSAATGEQLALYEVDDASTETAFLLGEFYLRDGAWKFRALGQGYDSGLVGLAEDFGIVGGDPEPAHDDEPAPGHEPAHDGPDPVDEPVSVGASPEAIPEELLAKVREAEAEAALVRTSQQVPAQRLSRTGPRSDAELFGGEFPEFVRSGEGKADIVVDVPVPAGWVVVESTRRGDGYFAVHSIDEEGQRDALLANTLLKDQGARRVLRYDGKAPLRLRVSSSEPWTVAVRPVSTVEVLDGTAEGRGSDVLLYTGPVGQLTSRLRTRLGFEWFNVHGYEPDGRDHLLANEASRFPRETRPLPEGPLLVQLVSADGDWSLKVRPPKENRFWRRASR</sequence>
<dbReference type="InterPro" id="IPR003325">
    <property type="entry name" value="TerD"/>
</dbReference>
<dbReference type="EMBL" id="JBIBDZ010000001">
    <property type="protein sequence ID" value="MFF5917464.1"/>
    <property type="molecule type" value="Genomic_DNA"/>
</dbReference>
<evidence type="ECO:0000259" key="3">
    <source>
        <dbReference type="Pfam" id="PF02342"/>
    </source>
</evidence>
<evidence type="ECO:0000256" key="1">
    <source>
        <dbReference type="ARBA" id="ARBA00008775"/>
    </source>
</evidence>
<dbReference type="RefSeq" id="WP_388304900.1">
    <property type="nucleotide sequence ID" value="NZ_JBIBDZ010000001.1"/>
</dbReference>
<feature type="region of interest" description="Disordered" evidence="2">
    <location>
        <begin position="231"/>
        <end position="251"/>
    </location>
</feature>
<comment type="caution">
    <text evidence="4">The sequence shown here is derived from an EMBL/GenBank/DDBJ whole genome shotgun (WGS) entry which is preliminary data.</text>
</comment>
<dbReference type="InterPro" id="IPR051324">
    <property type="entry name" value="Stress/Tellurium_Resist"/>
</dbReference>
<accession>A0ABW6XJ43</accession>
<dbReference type="Proteomes" id="UP001602370">
    <property type="component" value="Unassembled WGS sequence"/>
</dbReference>
<reference evidence="4 5" key="1">
    <citation type="submission" date="2024-10" db="EMBL/GenBank/DDBJ databases">
        <title>The Natural Products Discovery Center: Release of the First 8490 Sequenced Strains for Exploring Actinobacteria Biosynthetic Diversity.</title>
        <authorList>
            <person name="Kalkreuter E."/>
            <person name="Kautsar S.A."/>
            <person name="Yang D."/>
            <person name="Bader C.D."/>
            <person name="Teijaro C.N."/>
            <person name="Fluegel L."/>
            <person name="Davis C.M."/>
            <person name="Simpson J.R."/>
            <person name="Lauterbach L."/>
            <person name="Steele A.D."/>
            <person name="Gui C."/>
            <person name="Meng S."/>
            <person name="Li G."/>
            <person name="Viehrig K."/>
            <person name="Ye F."/>
            <person name="Su P."/>
            <person name="Kiefer A.F."/>
            <person name="Nichols A."/>
            <person name="Cepeda A.J."/>
            <person name="Yan W."/>
            <person name="Fan B."/>
            <person name="Jiang Y."/>
            <person name="Adhikari A."/>
            <person name="Zheng C.-J."/>
            <person name="Schuster L."/>
            <person name="Cowan T.M."/>
            <person name="Smanski M.J."/>
            <person name="Chevrette M.G."/>
            <person name="De Carvalho L.P.S."/>
            <person name="Shen B."/>
        </authorList>
    </citation>
    <scope>NUCLEOTIDE SEQUENCE [LARGE SCALE GENOMIC DNA]</scope>
    <source>
        <strain evidence="4 5">NPDC012605</strain>
    </source>
</reference>
<proteinExistence type="inferred from homology"/>
<dbReference type="PANTHER" id="PTHR32097">
    <property type="entry name" value="CAMP-BINDING PROTEIN 1-RELATED"/>
    <property type="match status" value="1"/>
</dbReference>
<dbReference type="CDD" id="cd06974">
    <property type="entry name" value="TerD_like"/>
    <property type="match status" value="1"/>
</dbReference>